<protein>
    <submittedName>
        <fullName evidence="5">Gas vesicle synthesis protein GvpL/GvpF</fullName>
    </submittedName>
</protein>
<accession>A0A4Y7REI6</accession>
<organism evidence="5 6">
    <name type="scientific">Pelotomaculum schinkii</name>
    <dbReference type="NCBI Taxonomy" id="78350"/>
    <lineage>
        <taxon>Bacteria</taxon>
        <taxon>Bacillati</taxon>
        <taxon>Bacillota</taxon>
        <taxon>Clostridia</taxon>
        <taxon>Eubacteriales</taxon>
        <taxon>Desulfotomaculaceae</taxon>
        <taxon>Pelotomaculum</taxon>
    </lineage>
</organism>
<dbReference type="GO" id="GO:0031411">
    <property type="term" value="C:gas vesicle"/>
    <property type="evidence" value="ECO:0007669"/>
    <property type="project" value="UniProtKB-SubCell"/>
</dbReference>
<dbReference type="Proteomes" id="UP000298324">
    <property type="component" value="Unassembled WGS sequence"/>
</dbReference>
<dbReference type="EMBL" id="QFGA01000001">
    <property type="protein sequence ID" value="TEB07191.1"/>
    <property type="molecule type" value="Genomic_DNA"/>
</dbReference>
<name>A0A4Y7REI6_9FIRM</name>
<dbReference type="InterPro" id="IPR009430">
    <property type="entry name" value="GvpL/GvpF"/>
</dbReference>
<gene>
    <name evidence="5" type="ORF">Psch_00734</name>
</gene>
<feature type="coiled-coil region" evidence="4">
    <location>
        <begin position="20"/>
        <end position="54"/>
    </location>
</feature>
<dbReference type="AlphaFoldDB" id="A0A4Y7REI6"/>
<reference evidence="5 6" key="1">
    <citation type="journal article" date="2018" name="Environ. Microbiol.">
        <title>Novel energy conservation strategies and behaviour of Pelotomaculum schinkii driving syntrophic propionate catabolism.</title>
        <authorList>
            <person name="Hidalgo-Ahumada C.A.P."/>
            <person name="Nobu M.K."/>
            <person name="Narihiro T."/>
            <person name="Tamaki H."/>
            <person name="Liu W.T."/>
            <person name="Kamagata Y."/>
            <person name="Stams A.J.M."/>
            <person name="Imachi H."/>
            <person name="Sousa D.Z."/>
        </authorList>
    </citation>
    <scope>NUCLEOTIDE SEQUENCE [LARGE SCALE GENOMIC DNA]</scope>
    <source>
        <strain evidence="5 6">HH</strain>
    </source>
</reference>
<evidence type="ECO:0000256" key="2">
    <source>
        <dbReference type="ARBA" id="ARBA00035108"/>
    </source>
</evidence>
<evidence type="ECO:0000313" key="6">
    <source>
        <dbReference type="Proteomes" id="UP000298324"/>
    </source>
</evidence>
<dbReference type="RefSeq" id="WP_190239153.1">
    <property type="nucleotide sequence ID" value="NZ_QFGA01000001.1"/>
</dbReference>
<comment type="caution">
    <text evidence="5">The sequence shown here is derived from an EMBL/GenBank/DDBJ whole genome shotgun (WGS) entry which is preliminary data.</text>
</comment>
<dbReference type="GO" id="GO:0031412">
    <property type="term" value="P:gas vesicle organization"/>
    <property type="evidence" value="ECO:0007669"/>
    <property type="project" value="InterPro"/>
</dbReference>
<comment type="similarity">
    <text evidence="3">Belongs to the gas vesicle GvpF/GvpL family.</text>
</comment>
<keyword evidence="1" id="KW-0304">Gas vesicle</keyword>
<dbReference type="PANTHER" id="PTHR36852">
    <property type="entry name" value="PROTEIN GVPL 2"/>
    <property type="match status" value="1"/>
</dbReference>
<evidence type="ECO:0000256" key="1">
    <source>
        <dbReference type="ARBA" id="ARBA00022987"/>
    </source>
</evidence>
<sequence length="371" mass="41630">MNQRADDGAKEAADRNSPAVKALARLLVKAELERMELEKEIRTAVREIVRLTVQDAVHIVLNEMAQQNNIVESLNQAPAAALEPADDVILTDILQTPDQKQLYRQPQPAAHEPAGLYLYGVAAAETGIELGITGIDGRRVYSLAAAGLCAVVHDCAAEPYRPDNDEQAKEWLFDHQDVLDRAKEKLDTILPFGFNTIIYAADRPPQEVLQEWLSQESKQLQSLLERLKDNEEYAVKILAPEEALKQAALREDPHLQKLQRELEGKPEGARYLYREKLEQAVKEALEDIVEVYFRKVYRALRPLCSDIQVEKIKKTSPGARMVANLSCLVQKNRLQELGVALAKIQQHDGLTVDFTGPWPPYSFVGQLAMPT</sequence>
<comment type="subcellular location">
    <subcellularLocation>
        <location evidence="2">Gas vesicle</location>
    </subcellularLocation>
</comment>
<evidence type="ECO:0000256" key="4">
    <source>
        <dbReference type="SAM" id="Coils"/>
    </source>
</evidence>
<keyword evidence="4" id="KW-0175">Coiled coil</keyword>
<evidence type="ECO:0000256" key="3">
    <source>
        <dbReference type="ARBA" id="ARBA00035643"/>
    </source>
</evidence>
<dbReference type="PANTHER" id="PTHR36852:SF1">
    <property type="entry name" value="PROTEIN GVPL 2"/>
    <property type="match status" value="1"/>
</dbReference>
<dbReference type="Pfam" id="PF06386">
    <property type="entry name" value="GvpL_GvpF"/>
    <property type="match status" value="1"/>
</dbReference>
<proteinExistence type="inferred from homology"/>
<keyword evidence="6" id="KW-1185">Reference proteome</keyword>
<evidence type="ECO:0000313" key="5">
    <source>
        <dbReference type="EMBL" id="TEB07191.1"/>
    </source>
</evidence>